<organism evidence="18 19">
    <name type="scientific">Lodderomyces beijingensis</name>
    <dbReference type="NCBI Taxonomy" id="1775926"/>
    <lineage>
        <taxon>Eukaryota</taxon>
        <taxon>Fungi</taxon>
        <taxon>Dikarya</taxon>
        <taxon>Ascomycota</taxon>
        <taxon>Saccharomycotina</taxon>
        <taxon>Pichiomycetes</taxon>
        <taxon>Debaryomycetaceae</taxon>
        <taxon>Candida/Lodderomyces clade</taxon>
        <taxon>Lodderomyces</taxon>
    </lineage>
</organism>
<evidence type="ECO:0000256" key="8">
    <source>
        <dbReference type="ARBA" id="ARBA00022989"/>
    </source>
</evidence>
<dbReference type="SUPFAM" id="SSF52540">
    <property type="entry name" value="P-loop containing nucleoside triphosphate hydrolases"/>
    <property type="match status" value="1"/>
</dbReference>
<sequence length="715" mass="79624">MRAATSSISIKFHRQPIRSFQSCTFLKYTANKQQPERPGKAPTTNLPRDQSQPAANPYVATQAKPQEPASASASPHTLFGRKVSTSELSMLRSLVRTIWPKNNPKFKIRVIVAVSLLIGSKLLNVQVPFFFKQIIDQMNVNWADDVGLLASVVGSLILAYGGARFGAVLFGELRNAIFAGVAQSAIKRVASDTFQRLLNMDLQFHLSQQTGGLTRAIDRGTKGISSVLSAMVFHIIPITFEISIVCGILSWNYGASFAAVTFATMLAYSIFTIQTTAWRTKFRRQANNADNQAASVALDSLINYESVKIFNNESFQCEKYNRALTKYEQASVKVATSLAYLNAGQNFIFTSALTAMMYMGCQGVVSGGLTVGDLVLINQLVFQLSVPLNFLGSVYRDMKQSLLDMENLFQLQNVPIKIKDPEQGASDLVLHDKFPGEIRFENVTFGYHPDRPILQDATFTIPAGEKVAIVGPSGSGKSTILRLVFRFYDVDKGRILIDGQDIGKVSLESLRRKIGVVPQETPLFNDTIRENIRYGDLDSSDQQINDAVSAVQLEKLIDDLPDGLDTIVGERGMMISGGEKQRLAIARLLLKNAPITFFDEATSALDTHTEQSLLKTIRGIFKKDQKTNVSIAHRLRTIADADKIIVLNKGRVQEEGKHAELLSDENSLYAQLWNIQENLDIEEELKHEEEERIREEEEKAKKIFEEEKRRNGVDR</sequence>
<feature type="region of interest" description="Disordered" evidence="14">
    <location>
        <begin position="688"/>
        <end position="715"/>
    </location>
</feature>
<dbReference type="PANTHER" id="PTHR24221">
    <property type="entry name" value="ATP-BINDING CASSETTE SUB-FAMILY B"/>
    <property type="match status" value="1"/>
</dbReference>
<keyword evidence="9 15" id="KW-0472">Membrane</keyword>
<feature type="transmembrane region" description="Helical" evidence="15">
    <location>
        <begin position="146"/>
        <end position="170"/>
    </location>
</feature>
<name>A0ABP0ZR61_9ASCO</name>
<evidence type="ECO:0000259" key="16">
    <source>
        <dbReference type="PROSITE" id="PS50893"/>
    </source>
</evidence>
<evidence type="ECO:0000256" key="10">
    <source>
        <dbReference type="ARBA" id="ARBA00024363"/>
    </source>
</evidence>
<dbReference type="InterPro" id="IPR011527">
    <property type="entry name" value="ABC1_TM_dom"/>
</dbReference>
<keyword evidence="4 15" id="KW-0812">Transmembrane</keyword>
<dbReference type="PROSITE" id="PS00211">
    <property type="entry name" value="ABC_TRANSPORTER_1"/>
    <property type="match status" value="1"/>
</dbReference>
<dbReference type="RefSeq" id="XP_066830994.1">
    <property type="nucleotide sequence ID" value="XM_066974235.1"/>
</dbReference>
<keyword evidence="7" id="KW-1278">Translocase</keyword>
<evidence type="ECO:0000256" key="4">
    <source>
        <dbReference type="ARBA" id="ARBA00022692"/>
    </source>
</evidence>
<keyword evidence="6" id="KW-0067">ATP-binding</keyword>
<keyword evidence="8 15" id="KW-1133">Transmembrane helix</keyword>
<evidence type="ECO:0000313" key="19">
    <source>
        <dbReference type="Proteomes" id="UP001497383"/>
    </source>
</evidence>
<dbReference type="InterPro" id="IPR036640">
    <property type="entry name" value="ABC1_TM_sf"/>
</dbReference>
<reference evidence="18 19" key="1">
    <citation type="submission" date="2024-03" db="EMBL/GenBank/DDBJ databases">
        <authorList>
            <person name="Brejova B."/>
        </authorList>
    </citation>
    <scope>NUCLEOTIDE SEQUENCE [LARGE SCALE GENOMIC DNA]</scope>
    <source>
        <strain evidence="18 19">CBS 14171</strain>
    </source>
</reference>
<evidence type="ECO:0000256" key="13">
    <source>
        <dbReference type="ARBA" id="ARBA00045666"/>
    </source>
</evidence>
<dbReference type="Gene3D" id="3.40.50.300">
    <property type="entry name" value="P-loop containing nucleotide triphosphate hydrolases"/>
    <property type="match status" value="1"/>
</dbReference>
<evidence type="ECO:0000313" key="18">
    <source>
        <dbReference type="EMBL" id="CAK9439956.1"/>
    </source>
</evidence>
<dbReference type="InterPro" id="IPR003593">
    <property type="entry name" value="AAA+_ATPase"/>
</dbReference>
<comment type="similarity">
    <text evidence="10">Belongs to the ABC transporter superfamily. ABCB family. Heavy Metal importer (TC 3.A.1.210) subfamily.</text>
</comment>
<dbReference type="Pfam" id="PF00005">
    <property type="entry name" value="ABC_tran"/>
    <property type="match status" value="1"/>
</dbReference>
<gene>
    <name evidence="18" type="ORF">LODBEIA_P40560</name>
</gene>
<dbReference type="InterPro" id="IPR003439">
    <property type="entry name" value="ABC_transporter-like_ATP-bd"/>
</dbReference>
<keyword evidence="5" id="KW-0547">Nucleotide-binding</keyword>
<evidence type="ECO:0000256" key="7">
    <source>
        <dbReference type="ARBA" id="ARBA00022967"/>
    </source>
</evidence>
<evidence type="ECO:0000256" key="11">
    <source>
        <dbReference type="ARBA" id="ARBA00039906"/>
    </source>
</evidence>
<feature type="transmembrane region" description="Helical" evidence="15">
    <location>
        <begin position="257"/>
        <end position="278"/>
    </location>
</feature>
<feature type="compositionally biased region" description="Polar residues" evidence="14">
    <location>
        <begin position="42"/>
        <end position="54"/>
    </location>
</feature>
<feature type="transmembrane region" description="Helical" evidence="15">
    <location>
        <begin position="227"/>
        <end position="251"/>
    </location>
</feature>
<dbReference type="SMART" id="SM00382">
    <property type="entry name" value="AAA"/>
    <property type="match status" value="1"/>
</dbReference>
<dbReference type="SUPFAM" id="SSF90123">
    <property type="entry name" value="ABC transporter transmembrane region"/>
    <property type="match status" value="1"/>
</dbReference>
<dbReference type="InterPro" id="IPR017871">
    <property type="entry name" value="ABC_transporter-like_CS"/>
</dbReference>
<evidence type="ECO:0000256" key="15">
    <source>
        <dbReference type="SAM" id="Phobius"/>
    </source>
</evidence>
<evidence type="ECO:0000256" key="5">
    <source>
        <dbReference type="ARBA" id="ARBA00022741"/>
    </source>
</evidence>
<dbReference type="Proteomes" id="UP001497383">
    <property type="component" value="Chromosome 5"/>
</dbReference>
<feature type="region of interest" description="Disordered" evidence="14">
    <location>
        <begin position="30"/>
        <end position="76"/>
    </location>
</feature>
<keyword evidence="3" id="KW-0813">Transport</keyword>
<dbReference type="PROSITE" id="PS50929">
    <property type="entry name" value="ABC_TM1F"/>
    <property type="match status" value="1"/>
</dbReference>
<dbReference type="Pfam" id="PF00664">
    <property type="entry name" value="ABC_membrane"/>
    <property type="match status" value="1"/>
</dbReference>
<dbReference type="EMBL" id="OZ022409">
    <property type="protein sequence ID" value="CAK9439956.1"/>
    <property type="molecule type" value="Genomic_DNA"/>
</dbReference>
<feature type="domain" description="ABC transporter" evidence="16">
    <location>
        <begin position="438"/>
        <end position="674"/>
    </location>
</feature>
<comment type="subunit">
    <text evidence="2">Homodimer.</text>
</comment>
<evidence type="ECO:0000256" key="12">
    <source>
        <dbReference type="ARBA" id="ARBA00040792"/>
    </source>
</evidence>
<protein>
    <recommendedName>
        <fullName evidence="11">Iron-sulfur clusters transporter ATM1, mitochondrial</fullName>
    </recommendedName>
    <alternativeName>
        <fullName evidence="12">Iron-sulfur clusters transporter atm1, mitochondrial</fullName>
    </alternativeName>
</protein>
<evidence type="ECO:0000259" key="17">
    <source>
        <dbReference type="PROSITE" id="PS50929"/>
    </source>
</evidence>
<evidence type="ECO:0000256" key="3">
    <source>
        <dbReference type="ARBA" id="ARBA00022448"/>
    </source>
</evidence>
<accession>A0ABP0ZR61</accession>
<dbReference type="PANTHER" id="PTHR24221:SF402">
    <property type="entry name" value="IRON-SULFUR CLUSTERS TRANSPORTER ABCB7, MITOCHONDRIAL"/>
    <property type="match status" value="1"/>
</dbReference>
<dbReference type="GeneID" id="92209252"/>
<evidence type="ECO:0000256" key="1">
    <source>
        <dbReference type="ARBA" id="ARBA00004225"/>
    </source>
</evidence>
<comment type="function">
    <text evidence="13">Performs an essential function in the generation of cytoplasmic iron-sulfur proteins by mediating the ATP-dependent export of Fe/S cluster precursors synthesized by NFS1 and other mitochondrial proteins. Hydrolyzes ATP. Binds glutathione and may function by transporting a glutathione-conjugated iron-sulfur compound.</text>
</comment>
<evidence type="ECO:0000256" key="9">
    <source>
        <dbReference type="ARBA" id="ARBA00023136"/>
    </source>
</evidence>
<dbReference type="InterPro" id="IPR039421">
    <property type="entry name" value="Type_1_exporter"/>
</dbReference>
<dbReference type="PROSITE" id="PS50893">
    <property type="entry name" value="ABC_TRANSPORTER_2"/>
    <property type="match status" value="1"/>
</dbReference>
<evidence type="ECO:0000256" key="2">
    <source>
        <dbReference type="ARBA" id="ARBA00011738"/>
    </source>
</evidence>
<evidence type="ECO:0000256" key="6">
    <source>
        <dbReference type="ARBA" id="ARBA00022840"/>
    </source>
</evidence>
<evidence type="ECO:0000256" key="14">
    <source>
        <dbReference type="SAM" id="MobiDB-lite"/>
    </source>
</evidence>
<dbReference type="Gene3D" id="1.20.1560.10">
    <property type="entry name" value="ABC transporter type 1, transmembrane domain"/>
    <property type="match status" value="1"/>
</dbReference>
<keyword evidence="19" id="KW-1185">Reference proteome</keyword>
<feature type="domain" description="ABC transmembrane type-1" evidence="17">
    <location>
        <begin position="111"/>
        <end position="400"/>
    </location>
</feature>
<dbReference type="InterPro" id="IPR027417">
    <property type="entry name" value="P-loop_NTPase"/>
</dbReference>
<comment type="subcellular location">
    <subcellularLocation>
        <location evidence="1">Mitochondrion membrane</location>
        <topology evidence="1">Multi-pass membrane protein</topology>
    </subcellularLocation>
</comment>
<proteinExistence type="inferred from homology"/>
<dbReference type="CDD" id="cd18582">
    <property type="entry name" value="ABC_6TM_ATM1_ABCB7"/>
    <property type="match status" value="1"/>
</dbReference>
<feature type="transmembrane region" description="Helical" evidence="15">
    <location>
        <begin position="110"/>
        <end position="131"/>
    </location>
</feature>